<keyword evidence="1" id="KW-0472">Membrane</keyword>
<evidence type="ECO:0000313" key="3">
    <source>
        <dbReference type="Proteomes" id="UP001327957"/>
    </source>
</evidence>
<keyword evidence="1" id="KW-0812">Transmembrane</keyword>
<sequence>MRVPFFKYILIIGVMIYATAALAIPELDADTQDLQERSEAMKEADIENPIGIDYKLKPRVNVGGANQRLRVPVAQIKQNGPLVDITGLGPAVAGDGVQGIRLAGLGGGKQQWSPKKQQWSRKK</sequence>
<evidence type="ECO:0000256" key="1">
    <source>
        <dbReference type="SAM" id="Phobius"/>
    </source>
</evidence>
<dbReference type="EMBL" id="JASAOK010000044">
    <property type="protein sequence ID" value="KAK6213079.1"/>
    <property type="molecule type" value="Genomic_DNA"/>
</dbReference>
<keyword evidence="1" id="KW-1133">Transmembrane helix</keyword>
<organism evidence="2 3">
    <name type="scientific">Colletotrichum tabaci</name>
    <dbReference type="NCBI Taxonomy" id="1209068"/>
    <lineage>
        <taxon>Eukaryota</taxon>
        <taxon>Fungi</taxon>
        <taxon>Dikarya</taxon>
        <taxon>Ascomycota</taxon>
        <taxon>Pezizomycotina</taxon>
        <taxon>Sordariomycetes</taxon>
        <taxon>Hypocreomycetidae</taxon>
        <taxon>Glomerellales</taxon>
        <taxon>Glomerellaceae</taxon>
        <taxon>Colletotrichum</taxon>
        <taxon>Colletotrichum destructivum species complex</taxon>
    </lineage>
</organism>
<dbReference type="Proteomes" id="UP001327957">
    <property type="component" value="Unassembled WGS sequence"/>
</dbReference>
<evidence type="ECO:0000313" key="2">
    <source>
        <dbReference type="EMBL" id="KAK6213079.1"/>
    </source>
</evidence>
<accession>A0AAV9T3C6</accession>
<gene>
    <name evidence="2" type="ORF">QIS74_09081</name>
</gene>
<reference evidence="2 3" key="1">
    <citation type="submission" date="2023-04" db="EMBL/GenBank/DDBJ databases">
        <title>Colletotrichum tabacum stain YC1 causing leaf anthracnose on Nicotiana tabacum(L.) cv.</title>
        <authorList>
            <person name="Ji Z."/>
            <person name="Wang M."/>
            <person name="Zhang J."/>
            <person name="Wang N."/>
            <person name="Zhou Z."/>
        </authorList>
    </citation>
    <scope>NUCLEOTIDE SEQUENCE [LARGE SCALE GENOMIC DNA]</scope>
    <source>
        <strain evidence="2 3">YC1</strain>
    </source>
</reference>
<keyword evidence="3" id="KW-1185">Reference proteome</keyword>
<protein>
    <submittedName>
        <fullName evidence="2">Uncharacterized protein</fullName>
    </submittedName>
</protein>
<comment type="caution">
    <text evidence="2">The sequence shown here is derived from an EMBL/GenBank/DDBJ whole genome shotgun (WGS) entry which is preliminary data.</text>
</comment>
<feature type="transmembrane region" description="Helical" evidence="1">
    <location>
        <begin position="6"/>
        <end position="24"/>
    </location>
</feature>
<proteinExistence type="predicted"/>
<name>A0AAV9T3C6_9PEZI</name>
<dbReference type="AlphaFoldDB" id="A0AAV9T3C6"/>